<keyword evidence="2" id="KW-1185">Reference proteome</keyword>
<name>A0A9D4BW00_DREPO</name>
<sequence>MALVNSVDTDETPHDAAITFVECDVTVTDDVKNALLQLYNLSRLHSGEFKVHVSDAIKNRKTQPDVVTGDLVACSVGAMVPTSRLRHLSKQVLD</sequence>
<reference evidence="1" key="1">
    <citation type="journal article" date="2019" name="bioRxiv">
        <title>The Genome of the Zebra Mussel, Dreissena polymorpha: A Resource for Invasive Species Research.</title>
        <authorList>
            <person name="McCartney M.A."/>
            <person name="Auch B."/>
            <person name="Kono T."/>
            <person name="Mallez S."/>
            <person name="Zhang Y."/>
            <person name="Obille A."/>
            <person name="Becker A."/>
            <person name="Abrahante J.E."/>
            <person name="Garbe J."/>
            <person name="Badalamenti J.P."/>
            <person name="Herman A."/>
            <person name="Mangelson H."/>
            <person name="Liachko I."/>
            <person name="Sullivan S."/>
            <person name="Sone E.D."/>
            <person name="Koren S."/>
            <person name="Silverstein K.A.T."/>
            <person name="Beckman K.B."/>
            <person name="Gohl D.M."/>
        </authorList>
    </citation>
    <scope>NUCLEOTIDE SEQUENCE</scope>
    <source>
        <strain evidence="1">Duluth1</strain>
        <tissue evidence="1">Whole animal</tissue>
    </source>
</reference>
<dbReference type="Proteomes" id="UP000828390">
    <property type="component" value="Unassembled WGS sequence"/>
</dbReference>
<accession>A0A9D4BW00</accession>
<dbReference type="EMBL" id="JAIWYP010000014">
    <property type="protein sequence ID" value="KAH3711377.1"/>
    <property type="molecule type" value="Genomic_DNA"/>
</dbReference>
<comment type="caution">
    <text evidence="1">The sequence shown here is derived from an EMBL/GenBank/DDBJ whole genome shotgun (WGS) entry which is preliminary data.</text>
</comment>
<dbReference type="AlphaFoldDB" id="A0A9D4BW00"/>
<reference evidence="1" key="2">
    <citation type="submission" date="2020-11" db="EMBL/GenBank/DDBJ databases">
        <authorList>
            <person name="McCartney M.A."/>
            <person name="Auch B."/>
            <person name="Kono T."/>
            <person name="Mallez S."/>
            <person name="Becker A."/>
            <person name="Gohl D.M."/>
            <person name="Silverstein K.A.T."/>
            <person name="Koren S."/>
            <person name="Bechman K.B."/>
            <person name="Herman A."/>
            <person name="Abrahante J.E."/>
            <person name="Garbe J."/>
        </authorList>
    </citation>
    <scope>NUCLEOTIDE SEQUENCE</scope>
    <source>
        <strain evidence="1">Duluth1</strain>
        <tissue evidence="1">Whole animal</tissue>
    </source>
</reference>
<organism evidence="1 2">
    <name type="scientific">Dreissena polymorpha</name>
    <name type="common">Zebra mussel</name>
    <name type="synonym">Mytilus polymorpha</name>
    <dbReference type="NCBI Taxonomy" id="45954"/>
    <lineage>
        <taxon>Eukaryota</taxon>
        <taxon>Metazoa</taxon>
        <taxon>Spiralia</taxon>
        <taxon>Lophotrochozoa</taxon>
        <taxon>Mollusca</taxon>
        <taxon>Bivalvia</taxon>
        <taxon>Autobranchia</taxon>
        <taxon>Heteroconchia</taxon>
        <taxon>Euheterodonta</taxon>
        <taxon>Imparidentia</taxon>
        <taxon>Neoheterodontei</taxon>
        <taxon>Myida</taxon>
        <taxon>Dreissenoidea</taxon>
        <taxon>Dreissenidae</taxon>
        <taxon>Dreissena</taxon>
    </lineage>
</organism>
<evidence type="ECO:0000313" key="2">
    <source>
        <dbReference type="Proteomes" id="UP000828390"/>
    </source>
</evidence>
<gene>
    <name evidence="1" type="ORF">DPMN_070889</name>
</gene>
<evidence type="ECO:0000313" key="1">
    <source>
        <dbReference type="EMBL" id="KAH3711377.1"/>
    </source>
</evidence>
<protein>
    <submittedName>
        <fullName evidence="1">Uncharacterized protein</fullName>
    </submittedName>
</protein>
<proteinExistence type="predicted"/>